<sequence>MQLFRSKVLPTLGLSILILFIILSYYNNHLFLDEMLHCNFILAMLILLKAGDQDSTKSKETTEVNNFKKH</sequence>
<accession>A0A4Q7P1S0</accession>
<keyword evidence="3" id="KW-1185">Reference proteome</keyword>
<evidence type="ECO:0000313" key="3">
    <source>
        <dbReference type="Proteomes" id="UP000292262"/>
    </source>
</evidence>
<keyword evidence="1" id="KW-1133">Transmembrane helix</keyword>
<proteinExistence type="predicted"/>
<evidence type="ECO:0000313" key="2">
    <source>
        <dbReference type="EMBL" id="RZS93801.1"/>
    </source>
</evidence>
<dbReference type="EMBL" id="SGXE01000002">
    <property type="protein sequence ID" value="RZS93801.1"/>
    <property type="molecule type" value="Genomic_DNA"/>
</dbReference>
<dbReference type="Proteomes" id="UP000292262">
    <property type="component" value="Unassembled WGS sequence"/>
</dbReference>
<organism evidence="2 3">
    <name type="scientific">Aquimarina brevivitae</name>
    <dbReference type="NCBI Taxonomy" id="323412"/>
    <lineage>
        <taxon>Bacteria</taxon>
        <taxon>Pseudomonadati</taxon>
        <taxon>Bacteroidota</taxon>
        <taxon>Flavobacteriia</taxon>
        <taxon>Flavobacteriales</taxon>
        <taxon>Flavobacteriaceae</taxon>
        <taxon>Aquimarina</taxon>
    </lineage>
</organism>
<keyword evidence="1" id="KW-0472">Membrane</keyword>
<name>A0A4Q7P1S0_9FLAO</name>
<comment type="caution">
    <text evidence="2">The sequence shown here is derived from an EMBL/GenBank/DDBJ whole genome shotgun (WGS) entry which is preliminary data.</text>
</comment>
<evidence type="ECO:0000256" key="1">
    <source>
        <dbReference type="SAM" id="Phobius"/>
    </source>
</evidence>
<reference evidence="2 3" key="1">
    <citation type="submission" date="2019-02" db="EMBL/GenBank/DDBJ databases">
        <title>Genomic Encyclopedia of Type Strains, Phase IV (KMG-IV): sequencing the most valuable type-strain genomes for metagenomic binning, comparative biology and taxonomic classification.</title>
        <authorList>
            <person name="Goeker M."/>
        </authorList>
    </citation>
    <scope>NUCLEOTIDE SEQUENCE [LARGE SCALE GENOMIC DNA]</scope>
    <source>
        <strain evidence="2 3">DSM 17196</strain>
    </source>
</reference>
<protein>
    <submittedName>
        <fullName evidence="2">Uncharacterized protein</fullName>
    </submittedName>
</protein>
<feature type="transmembrane region" description="Helical" evidence="1">
    <location>
        <begin position="7"/>
        <end position="26"/>
    </location>
</feature>
<dbReference type="AlphaFoldDB" id="A0A4Q7P1S0"/>
<keyword evidence="1" id="KW-0812">Transmembrane</keyword>
<gene>
    <name evidence="2" type="ORF">EV197_2382</name>
</gene>
<dbReference type="RefSeq" id="WP_130286910.1">
    <property type="nucleotide sequence ID" value="NZ_SGXE01000002.1"/>
</dbReference>